<proteinExistence type="predicted"/>
<name>A0ABV6SYV7_9GAMM</name>
<evidence type="ECO:0000313" key="1">
    <source>
        <dbReference type="EMBL" id="MFC0718622.1"/>
    </source>
</evidence>
<dbReference type="RefSeq" id="WP_189494628.1">
    <property type="nucleotide sequence ID" value="NZ_BMZT01000002.1"/>
</dbReference>
<evidence type="ECO:0008006" key="3">
    <source>
        <dbReference type="Google" id="ProtNLM"/>
    </source>
</evidence>
<reference evidence="1 2" key="1">
    <citation type="submission" date="2024-09" db="EMBL/GenBank/DDBJ databases">
        <authorList>
            <person name="Sun Q."/>
            <person name="Mori K."/>
        </authorList>
    </citation>
    <scope>NUCLEOTIDE SEQUENCE [LARGE SCALE GENOMIC DNA]</scope>
    <source>
        <strain evidence="1 2">KCTC 52403</strain>
    </source>
</reference>
<gene>
    <name evidence="1" type="ORF">ACFFFU_12860</name>
</gene>
<sequence length="405" mass="43664">MNAGRMMHGLAWAIAALVGCVALAWLVLVVVNRSDEAPSADALRLEARVRDRAPLVDADNGYIHALGLAAAPDADVVAVGRARASYIENYVAPMADGGAHAWPGRDVDYRAARGADVTALVDACTKAQACLDALQAHPDALAQWLDSERWLLERYRGMLATGAWHEAIPSDPAAPMAGLQHALDAQKLHLLDARRQALAGDAMAVRGLLEQDLAFWRQVLASSDLLLSKMVAAAAVTRNFEIGSVALRALPAAGVDAAVPPSWRRPLSVDERSLARALAGEWHYMRAGMRLALEHEVEAAAPWWRLDHQLQRPLYQPQATLNLSAARMVHAGEVSELPHAELGRALEAMARPQEATPRLRAYNTVGELYDQVAAGASYAHYIERVADLEGVRRAALQAVDDGRGS</sequence>
<evidence type="ECO:0000313" key="2">
    <source>
        <dbReference type="Proteomes" id="UP001589898"/>
    </source>
</evidence>
<accession>A0ABV6SYV7</accession>
<dbReference type="EMBL" id="JBHLTF010000033">
    <property type="protein sequence ID" value="MFC0718622.1"/>
    <property type="molecule type" value="Genomic_DNA"/>
</dbReference>
<keyword evidence="2" id="KW-1185">Reference proteome</keyword>
<dbReference type="Proteomes" id="UP001589898">
    <property type="component" value="Unassembled WGS sequence"/>
</dbReference>
<organism evidence="1 2">
    <name type="scientific">Luteimonas padinae</name>
    <dbReference type="NCBI Taxonomy" id="1714359"/>
    <lineage>
        <taxon>Bacteria</taxon>
        <taxon>Pseudomonadati</taxon>
        <taxon>Pseudomonadota</taxon>
        <taxon>Gammaproteobacteria</taxon>
        <taxon>Lysobacterales</taxon>
        <taxon>Lysobacteraceae</taxon>
        <taxon>Luteimonas</taxon>
    </lineage>
</organism>
<comment type="caution">
    <text evidence="1">The sequence shown here is derived from an EMBL/GenBank/DDBJ whole genome shotgun (WGS) entry which is preliminary data.</text>
</comment>
<dbReference type="PROSITE" id="PS51257">
    <property type="entry name" value="PROKAR_LIPOPROTEIN"/>
    <property type="match status" value="1"/>
</dbReference>
<protein>
    <recommendedName>
        <fullName evidence="3">DUF885 domain-containing protein</fullName>
    </recommendedName>
</protein>